<dbReference type="CDD" id="cd00515">
    <property type="entry name" value="HAM1"/>
    <property type="match status" value="1"/>
</dbReference>
<evidence type="ECO:0000256" key="8">
    <source>
        <dbReference type="ARBA" id="ARBA00051875"/>
    </source>
</evidence>
<keyword evidence="4 10" id="KW-0547">Nucleotide-binding</keyword>
<dbReference type="Pfam" id="PF01725">
    <property type="entry name" value="Ham1p_like"/>
    <property type="match status" value="1"/>
</dbReference>
<comment type="cofactor">
    <cofactor evidence="10">
        <name>Mg(2+)</name>
        <dbReference type="ChEBI" id="CHEBI:18420"/>
    </cofactor>
    <text evidence="10">Binds 1 Mg(2+) ion per subunit.</text>
</comment>
<protein>
    <recommendedName>
        <fullName evidence="10">dITP/XTP pyrophosphatase</fullName>
        <ecNumber evidence="10">3.6.1.66</ecNumber>
    </recommendedName>
    <alternativeName>
        <fullName evidence="10">Non-canonical purine NTP pyrophosphatase</fullName>
    </alternativeName>
    <alternativeName>
        <fullName evidence="10">Non-standard purine NTP pyrophosphatase</fullName>
    </alternativeName>
    <alternativeName>
        <fullName evidence="10">Nucleoside-triphosphate diphosphatase</fullName>
    </alternativeName>
    <alternativeName>
        <fullName evidence="10">Nucleoside-triphosphate pyrophosphatase</fullName>
        <shortName evidence="10">NTPase</shortName>
    </alternativeName>
</protein>
<accession>A0A840SLE3</accession>
<dbReference type="CDD" id="cd06154">
    <property type="entry name" value="YjgF_YER057c_UK114_like_6"/>
    <property type="match status" value="1"/>
</dbReference>
<dbReference type="InterPro" id="IPR006175">
    <property type="entry name" value="YjgF/YER057c/UK114"/>
</dbReference>
<dbReference type="InterPro" id="IPR035959">
    <property type="entry name" value="RutC-like_sf"/>
</dbReference>
<keyword evidence="3 10" id="KW-0479">Metal-binding</keyword>
<dbReference type="InterPro" id="IPR020922">
    <property type="entry name" value="dITP/XTP_pyrophosphatase"/>
</dbReference>
<evidence type="ECO:0000256" key="2">
    <source>
        <dbReference type="ARBA" id="ARBA00011738"/>
    </source>
</evidence>
<feature type="binding site" evidence="10">
    <location>
        <position position="75"/>
    </location>
    <ligand>
        <name>Mg(2+)</name>
        <dbReference type="ChEBI" id="CHEBI:18420"/>
    </ligand>
</feature>
<reference evidence="11 12" key="1">
    <citation type="submission" date="2020-08" db="EMBL/GenBank/DDBJ databases">
        <title>Genomic Encyclopedia of Type Strains, Phase IV (KMG-IV): sequencing the most valuable type-strain genomes for metagenomic binning, comparative biology and taxonomic classification.</title>
        <authorList>
            <person name="Goeker M."/>
        </authorList>
    </citation>
    <scope>NUCLEOTIDE SEQUENCE [LARGE SCALE GENOMIC DNA]</scope>
    <source>
        <strain evidence="11 12">DSM 101730</strain>
    </source>
</reference>
<keyword evidence="7 10" id="KW-0546">Nucleotide metabolism</keyword>
<keyword evidence="5 10" id="KW-0378">Hydrolase</keyword>
<sequence length="332" mass="35466">MTRKLLPGKLVVATHNAGKLEEFRGLLAGYPVELVSGGELGLPEPAETETSFLGNARIKAHAAASASGLPALADDSGIEIDALDGAPGVYTADWAEGPGGRDFVRAMTRAHDALVASGQPEPWTARFRSTLVLAWPDGHEESFEGRIEGRCVWPLRGAGGHGYDPVFQPDGFEVTLGELSLDEKNRISHRADAVRRFAAACLSRSRSVRRQISSGSPFEARFGYSRAIAQGDWCFVSGSTGYDPETGTLPTDAGDQARAAFRTIEAALTEAGFSLTDVVRVQYTVTDRAHFPALEPVVSTAFGDARPAATMVFADLLNPDMKVEIEVTAFRG</sequence>
<dbReference type="GO" id="GO:0036220">
    <property type="term" value="F:ITP diphosphatase activity"/>
    <property type="evidence" value="ECO:0007669"/>
    <property type="project" value="UniProtKB-UniRule"/>
</dbReference>
<comment type="similarity">
    <text evidence="1 10">Belongs to the HAM1 NTPase family.</text>
</comment>
<dbReference type="EC" id="3.6.1.66" evidence="10"/>
<feature type="binding site" evidence="10">
    <location>
        <position position="76"/>
    </location>
    <ligand>
        <name>substrate</name>
    </ligand>
</feature>
<organism evidence="11 12">
    <name type="scientific">Amaricoccus macauensis</name>
    <dbReference type="NCBI Taxonomy" id="57001"/>
    <lineage>
        <taxon>Bacteria</taxon>
        <taxon>Pseudomonadati</taxon>
        <taxon>Pseudomonadota</taxon>
        <taxon>Alphaproteobacteria</taxon>
        <taxon>Rhodobacterales</taxon>
        <taxon>Paracoccaceae</taxon>
        <taxon>Amaricoccus</taxon>
    </lineage>
</organism>
<comment type="caution">
    <text evidence="11">The sequence shown here is derived from an EMBL/GenBank/DDBJ whole genome shotgun (WGS) entry which is preliminary data.</text>
</comment>
<dbReference type="SUPFAM" id="SSF52972">
    <property type="entry name" value="ITPase-like"/>
    <property type="match status" value="1"/>
</dbReference>
<evidence type="ECO:0000256" key="1">
    <source>
        <dbReference type="ARBA" id="ARBA00008023"/>
    </source>
</evidence>
<dbReference type="AlphaFoldDB" id="A0A840SLE3"/>
<feature type="binding site" evidence="10">
    <location>
        <position position="184"/>
    </location>
    <ligand>
        <name>substrate</name>
    </ligand>
</feature>
<dbReference type="PANTHER" id="PTHR43857">
    <property type="entry name" value="BLR7761 PROTEIN"/>
    <property type="match status" value="1"/>
</dbReference>
<dbReference type="InterPro" id="IPR002637">
    <property type="entry name" value="RdgB/HAM1"/>
</dbReference>
<dbReference type="GO" id="GO:0035870">
    <property type="term" value="F:dITP diphosphatase activity"/>
    <property type="evidence" value="ECO:0007669"/>
    <property type="project" value="UniProtKB-UniRule"/>
</dbReference>
<gene>
    <name evidence="11" type="ORF">HNP73_001491</name>
</gene>
<comment type="catalytic activity">
    <reaction evidence="10">
        <text>ITP + H2O = IMP + diphosphate + H(+)</text>
        <dbReference type="Rhea" id="RHEA:29399"/>
        <dbReference type="ChEBI" id="CHEBI:15377"/>
        <dbReference type="ChEBI" id="CHEBI:15378"/>
        <dbReference type="ChEBI" id="CHEBI:33019"/>
        <dbReference type="ChEBI" id="CHEBI:58053"/>
        <dbReference type="ChEBI" id="CHEBI:61402"/>
        <dbReference type="EC" id="3.6.1.66"/>
    </reaction>
</comment>
<dbReference type="EMBL" id="JACHFM010000001">
    <property type="protein sequence ID" value="MBB5221570.1"/>
    <property type="molecule type" value="Genomic_DNA"/>
</dbReference>
<evidence type="ECO:0000256" key="10">
    <source>
        <dbReference type="HAMAP-Rule" id="MF_01405"/>
    </source>
</evidence>
<dbReference type="HAMAP" id="MF_01405">
    <property type="entry name" value="Non_canon_purine_NTPase"/>
    <property type="match status" value="1"/>
</dbReference>
<keyword evidence="12" id="KW-1185">Reference proteome</keyword>
<evidence type="ECO:0000256" key="9">
    <source>
        <dbReference type="ARBA" id="ARBA00052017"/>
    </source>
</evidence>
<evidence type="ECO:0000256" key="3">
    <source>
        <dbReference type="ARBA" id="ARBA00022723"/>
    </source>
</evidence>
<proteinExistence type="inferred from homology"/>
<evidence type="ECO:0000256" key="7">
    <source>
        <dbReference type="ARBA" id="ARBA00023080"/>
    </source>
</evidence>
<comment type="caution">
    <text evidence="10">Lacks conserved residue(s) required for the propagation of feature annotation.</text>
</comment>
<evidence type="ECO:0000256" key="6">
    <source>
        <dbReference type="ARBA" id="ARBA00022842"/>
    </source>
</evidence>
<feature type="binding site" evidence="10">
    <location>
        <begin position="189"/>
        <end position="190"/>
    </location>
    <ligand>
        <name>substrate</name>
    </ligand>
</feature>
<dbReference type="InterPro" id="IPR029001">
    <property type="entry name" value="ITPase-like_fam"/>
</dbReference>
<name>A0A840SLE3_9RHOB</name>
<evidence type="ECO:0000313" key="12">
    <source>
        <dbReference type="Proteomes" id="UP000549457"/>
    </source>
</evidence>
<comment type="catalytic activity">
    <reaction evidence="9 10">
        <text>XTP + H2O = XMP + diphosphate + H(+)</text>
        <dbReference type="Rhea" id="RHEA:28610"/>
        <dbReference type="ChEBI" id="CHEBI:15377"/>
        <dbReference type="ChEBI" id="CHEBI:15378"/>
        <dbReference type="ChEBI" id="CHEBI:33019"/>
        <dbReference type="ChEBI" id="CHEBI:57464"/>
        <dbReference type="ChEBI" id="CHEBI:61314"/>
        <dbReference type="EC" id="3.6.1.66"/>
    </reaction>
</comment>
<comment type="catalytic activity">
    <reaction evidence="8 10">
        <text>dITP + H2O = dIMP + diphosphate + H(+)</text>
        <dbReference type="Rhea" id="RHEA:28342"/>
        <dbReference type="ChEBI" id="CHEBI:15377"/>
        <dbReference type="ChEBI" id="CHEBI:15378"/>
        <dbReference type="ChEBI" id="CHEBI:33019"/>
        <dbReference type="ChEBI" id="CHEBI:61194"/>
        <dbReference type="ChEBI" id="CHEBI:61382"/>
        <dbReference type="EC" id="3.6.1.66"/>
    </reaction>
</comment>
<comment type="function">
    <text evidence="10">Pyrophosphatase that catalyzes the hydrolysis of nucleoside triphosphates to their monophosphate derivatives, with a high preference for the non-canonical purine nucleotides XTP (xanthosine triphosphate), dITP (deoxyinosine triphosphate) and ITP. Seems to function as a house-cleaning enzyme that removes non-canonical purine nucleotides from the nucleotide pool, thus preventing their incorporation into DNA/RNA and avoiding chromosomal lesions.</text>
</comment>
<feature type="active site" description="Proton acceptor" evidence="10">
    <location>
        <position position="75"/>
    </location>
</feature>
<dbReference type="GO" id="GO:0036222">
    <property type="term" value="F:XTP diphosphatase activity"/>
    <property type="evidence" value="ECO:0007669"/>
    <property type="project" value="UniProtKB-UniRule"/>
</dbReference>
<comment type="subunit">
    <text evidence="2 10">Homodimer.</text>
</comment>
<feature type="binding site" evidence="10">
    <location>
        <begin position="14"/>
        <end position="19"/>
    </location>
    <ligand>
        <name>substrate</name>
    </ligand>
</feature>
<dbReference type="PANTHER" id="PTHR43857:SF1">
    <property type="entry name" value="YJGH FAMILY PROTEIN"/>
    <property type="match status" value="1"/>
</dbReference>
<dbReference type="Proteomes" id="UP000549457">
    <property type="component" value="Unassembled WGS sequence"/>
</dbReference>
<evidence type="ECO:0000256" key="4">
    <source>
        <dbReference type="ARBA" id="ARBA00022741"/>
    </source>
</evidence>
<dbReference type="GO" id="GO:0009146">
    <property type="term" value="P:purine nucleoside triphosphate catabolic process"/>
    <property type="evidence" value="ECO:0007669"/>
    <property type="project" value="UniProtKB-UniRule"/>
</dbReference>
<dbReference type="FunFam" id="3.90.950.10:FF:000001">
    <property type="entry name" value="dITP/XTP pyrophosphatase"/>
    <property type="match status" value="1"/>
</dbReference>
<dbReference type="Gene3D" id="3.30.1330.40">
    <property type="entry name" value="RutC-like"/>
    <property type="match status" value="1"/>
</dbReference>
<evidence type="ECO:0000256" key="5">
    <source>
        <dbReference type="ARBA" id="ARBA00022801"/>
    </source>
</evidence>
<dbReference type="GO" id="GO:0046872">
    <property type="term" value="F:metal ion binding"/>
    <property type="evidence" value="ECO:0007669"/>
    <property type="project" value="UniProtKB-KW"/>
</dbReference>
<dbReference type="SUPFAM" id="SSF55298">
    <property type="entry name" value="YjgF-like"/>
    <property type="match status" value="1"/>
</dbReference>
<dbReference type="GO" id="GO:0000166">
    <property type="term" value="F:nucleotide binding"/>
    <property type="evidence" value="ECO:0007669"/>
    <property type="project" value="UniProtKB-KW"/>
</dbReference>
<dbReference type="Gene3D" id="3.90.950.10">
    <property type="match status" value="1"/>
</dbReference>
<dbReference type="GO" id="GO:0009117">
    <property type="term" value="P:nucleotide metabolic process"/>
    <property type="evidence" value="ECO:0007669"/>
    <property type="project" value="UniProtKB-KW"/>
</dbReference>
<feature type="binding site" evidence="10">
    <location>
        <begin position="161"/>
        <end position="164"/>
    </location>
    <ligand>
        <name>substrate</name>
    </ligand>
</feature>
<evidence type="ECO:0000313" key="11">
    <source>
        <dbReference type="EMBL" id="MBB5221570.1"/>
    </source>
</evidence>
<dbReference type="Pfam" id="PF01042">
    <property type="entry name" value="Ribonuc_L-PSP"/>
    <property type="match status" value="1"/>
</dbReference>
<dbReference type="GO" id="GO:0017111">
    <property type="term" value="F:ribonucleoside triphosphate phosphatase activity"/>
    <property type="evidence" value="ECO:0007669"/>
    <property type="project" value="InterPro"/>
</dbReference>
<keyword evidence="6 10" id="KW-0460">Magnesium</keyword>